<feature type="compositionally biased region" description="Basic and acidic residues" evidence="1">
    <location>
        <begin position="114"/>
        <end position="123"/>
    </location>
</feature>
<feature type="region of interest" description="Disordered" evidence="1">
    <location>
        <begin position="1"/>
        <end position="21"/>
    </location>
</feature>
<name>A0A5N5LYG6_9ROSI</name>
<evidence type="ECO:0000313" key="3">
    <source>
        <dbReference type="Proteomes" id="UP000326939"/>
    </source>
</evidence>
<feature type="compositionally biased region" description="Low complexity" evidence="1">
    <location>
        <begin position="41"/>
        <end position="53"/>
    </location>
</feature>
<accession>A0A5N5LYG6</accession>
<keyword evidence="3" id="KW-1185">Reference proteome</keyword>
<protein>
    <submittedName>
        <fullName evidence="2">Uncharacterized protein</fullName>
    </submittedName>
</protein>
<feature type="region of interest" description="Disordered" evidence="1">
    <location>
        <begin position="33"/>
        <end position="66"/>
    </location>
</feature>
<feature type="compositionally biased region" description="Low complexity" evidence="1">
    <location>
        <begin position="303"/>
        <end position="314"/>
    </location>
</feature>
<feature type="compositionally biased region" description="Polar residues" evidence="1">
    <location>
        <begin position="1"/>
        <end position="10"/>
    </location>
</feature>
<feature type="region of interest" description="Disordered" evidence="1">
    <location>
        <begin position="417"/>
        <end position="443"/>
    </location>
</feature>
<feature type="compositionally biased region" description="Polar residues" evidence="1">
    <location>
        <begin position="326"/>
        <end position="348"/>
    </location>
</feature>
<reference evidence="3" key="1">
    <citation type="journal article" date="2019" name="Gigascience">
        <title>De novo genome assembly of the endangered Acer yangbiense, a plant species with extremely small populations endemic to Yunnan Province, China.</title>
        <authorList>
            <person name="Yang J."/>
            <person name="Wariss H.M."/>
            <person name="Tao L."/>
            <person name="Zhang R."/>
            <person name="Yun Q."/>
            <person name="Hollingsworth P."/>
            <person name="Dao Z."/>
            <person name="Luo G."/>
            <person name="Guo H."/>
            <person name="Ma Y."/>
            <person name="Sun W."/>
        </authorList>
    </citation>
    <scope>NUCLEOTIDE SEQUENCE [LARGE SCALE GENOMIC DNA]</scope>
    <source>
        <strain evidence="3">cv. br00</strain>
    </source>
</reference>
<proteinExistence type="predicted"/>
<dbReference type="PANTHER" id="PTHR31722">
    <property type="entry name" value="OS06G0675200 PROTEIN"/>
    <property type="match status" value="1"/>
</dbReference>
<dbReference type="PANTHER" id="PTHR31722:SF0">
    <property type="entry name" value="OS06G0675200 PROTEIN"/>
    <property type="match status" value="1"/>
</dbReference>
<comment type="caution">
    <text evidence="2">The sequence shown here is derived from an EMBL/GenBank/DDBJ whole genome shotgun (WGS) entry which is preliminary data.</text>
</comment>
<feature type="compositionally biased region" description="Low complexity" evidence="1">
    <location>
        <begin position="281"/>
        <end position="293"/>
    </location>
</feature>
<dbReference type="AlphaFoldDB" id="A0A5N5LYG6"/>
<feature type="region of interest" description="Disordered" evidence="1">
    <location>
        <begin position="164"/>
        <end position="188"/>
    </location>
</feature>
<feature type="region of interest" description="Disordered" evidence="1">
    <location>
        <begin position="102"/>
        <end position="123"/>
    </location>
</feature>
<evidence type="ECO:0000256" key="1">
    <source>
        <dbReference type="SAM" id="MobiDB-lite"/>
    </source>
</evidence>
<feature type="compositionally biased region" description="Basic and acidic residues" evidence="1">
    <location>
        <begin position="248"/>
        <end position="263"/>
    </location>
</feature>
<evidence type="ECO:0000313" key="2">
    <source>
        <dbReference type="EMBL" id="KAB5547945.1"/>
    </source>
</evidence>
<feature type="compositionally biased region" description="Low complexity" evidence="1">
    <location>
        <begin position="173"/>
        <end position="188"/>
    </location>
</feature>
<dbReference type="Proteomes" id="UP000326939">
    <property type="component" value="Chromosome 7"/>
</dbReference>
<gene>
    <name evidence="2" type="ORF">DKX38_011351</name>
</gene>
<dbReference type="EMBL" id="VDCV01000007">
    <property type="protein sequence ID" value="KAB5547945.1"/>
    <property type="molecule type" value="Genomic_DNA"/>
</dbReference>
<feature type="region of interest" description="Disordered" evidence="1">
    <location>
        <begin position="240"/>
        <end position="376"/>
    </location>
</feature>
<organism evidence="2 3">
    <name type="scientific">Salix brachista</name>
    <dbReference type="NCBI Taxonomy" id="2182728"/>
    <lineage>
        <taxon>Eukaryota</taxon>
        <taxon>Viridiplantae</taxon>
        <taxon>Streptophyta</taxon>
        <taxon>Embryophyta</taxon>
        <taxon>Tracheophyta</taxon>
        <taxon>Spermatophyta</taxon>
        <taxon>Magnoliopsida</taxon>
        <taxon>eudicotyledons</taxon>
        <taxon>Gunneridae</taxon>
        <taxon>Pentapetalae</taxon>
        <taxon>rosids</taxon>
        <taxon>fabids</taxon>
        <taxon>Malpighiales</taxon>
        <taxon>Salicaceae</taxon>
        <taxon>Saliceae</taxon>
        <taxon>Salix</taxon>
    </lineage>
</organism>
<sequence length="443" mass="48636">MASACVNNLGMSPENFPPKTYQSYGWLNPRISLSREEDKNNTTTTTKSSSSSTPPQSIDPPENLNSGDFEFRLDNSITMLPADELFSDGKLMPLQVNTGNTRLSLSSSTSTFTEEIRSQDPGREPVKCCRRLEMEISRADPNLFSPKALRCSSRWKELLGLKKLQQNPKPEKSTTSTALLSSSSSSNSKSLKHFLHRNSKTCNCNTSSSSSFSYTVLDQSLSLPLLGDLDREPFSISSRLSLSSSSSSHEHEDLPRLSLDSDKPNSGLNTMLNPGPNPFILNRNPNQNQNPLRMRIVKPRSENGNNNNNGTSSTRVGRSPMRRSVGESSEVSISRGVSVNSPRMNSSGKIVFQSLERSSSSPSSFNGGPRYKHGGMERSYSANVRVTPVLNVPVCSLRGSSKSGSVFGFGQLFSSSPQKRDGINKHHQQQNINSSSRNRSDRV</sequence>